<proteinExistence type="predicted"/>
<organism evidence="2 3">
    <name type="scientific">Toxocara canis</name>
    <name type="common">Canine roundworm</name>
    <dbReference type="NCBI Taxonomy" id="6265"/>
    <lineage>
        <taxon>Eukaryota</taxon>
        <taxon>Metazoa</taxon>
        <taxon>Ecdysozoa</taxon>
        <taxon>Nematoda</taxon>
        <taxon>Chromadorea</taxon>
        <taxon>Rhabditida</taxon>
        <taxon>Spirurina</taxon>
        <taxon>Ascaridomorpha</taxon>
        <taxon>Ascaridoidea</taxon>
        <taxon>Toxocaridae</taxon>
        <taxon>Toxocara</taxon>
    </lineage>
</organism>
<dbReference type="WBParaSite" id="TCNE_0000697801-mRNA-1">
    <property type="protein sequence ID" value="TCNE_0000697801-mRNA-1"/>
    <property type="gene ID" value="TCNE_0000697801"/>
</dbReference>
<evidence type="ECO:0000313" key="3">
    <source>
        <dbReference type="WBParaSite" id="TCNE_0000697801-mRNA-1"/>
    </source>
</evidence>
<dbReference type="AlphaFoldDB" id="A0A183UEQ8"/>
<name>A0A183UEQ8_TOXCA</name>
<accession>A0A183UEQ8</accession>
<dbReference type="Proteomes" id="UP000050794">
    <property type="component" value="Unassembled WGS sequence"/>
</dbReference>
<gene>
    <name evidence="1" type="ORF">TCNE_LOCUS6978</name>
</gene>
<sequence length="132" mass="14912">MLGGSIWKNIFVSEIPGSVSLPVSSEIRETSSGFRFRYGCQSNDHRACDEICKQDSFWYGHCTAWDGRDFRCECHEYRPPLDKTPCIQKQHLCSDACKAQGLEGGYCYIHTVTNAETGAADCKCFDEIPIER</sequence>
<protein>
    <submittedName>
        <fullName evidence="3">Defensin-like protein</fullName>
    </submittedName>
</protein>
<evidence type="ECO:0000313" key="2">
    <source>
        <dbReference type="Proteomes" id="UP000050794"/>
    </source>
</evidence>
<evidence type="ECO:0000313" key="1">
    <source>
        <dbReference type="EMBL" id="VDM38299.1"/>
    </source>
</evidence>
<reference evidence="3" key="1">
    <citation type="submission" date="2016-06" db="UniProtKB">
        <authorList>
            <consortium name="WormBaseParasite"/>
        </authorList>
    </citation>
    <scope>IDENTIFICATION</scope>
</reference>
<keyword evidence="2" id="KW-1185">Reference proteome</keyword>
<reference evidence="1 2" key="2">
    <citation type="submission" date="2018-11" db="EMBL/GenBank/DDBJ databases">
        <authorList>
            <consortium name="Pathogen Informatics"/>
        </authorList>
    </citation>
    <scope>NUCLEOTIDE SEQUENCE [LARGE SCALE GENOMIC DNA]</scope>
</reference>
<dbReference type="EMBL" id="UYWY01019590">
    <property type="protein sequence ID" value="VDM38299.1"/>
    <property type="molecule type" value="Genomic_DNA"/>
</dbReference>